<dbReference type="Proteomes" id="UP000001258">
    <property type="component" value="Chromosome"/>
</dbReference>
<dbReference type="PIR" id="E83822">
    <property type="entry name" value="E83822"/>
</dbReference>
<sequence>MLGFLHKRRQKKCTQAPLSIILELPRNKERIGAACTMNFTMDLPGLKGVKVTKMGEREGFIAFHVEMPRTPHRCSSCGERILDYRIQKVQHLKLFERWVYRFYRKRRYACRCGKRFAEKVRQWDGIKRFVCGSFKGRTLRIQRTYTEHP</sequence>
<reference evidence="2 3" key="1">
    <citation type="journal article" date="2000" name="Nucleic Acids Res.">
        <title>Complete genome sequence of the alkaliphilic bacterium Bacillus halodurans and genomic sequence comparison with Bacillus subtilis.</title>
        <authorList>
            <person name="Takami H."/>
            <person name="Nakasone K."/>
            <person name="Takaki Y."/>
            <person name="Maeno G."/>
            <person name="Sasaki R."/>
            <person name="Masui N."/>
            <person name="Fuji F."/>
            <person name="Hirama C."/>
            <person name="Nakamura Y."/>
            <person name="Ogasawara N."/>
            <person name="Kuhara S."/>
            <person name="Horikoshi K."/>
        </authorList>
    </citation>
    <scope>NUCLEOTIDE SEQUENCE [LARGE SCALE GENOMIC DNA]</scope>
    <source>
        <strain evidence="3">ATCC BAA-125 / DSM 18197 / FERM 7344 / JCM 9153 / C-125</strain>
    </source>
</reference>
<dbReference type="KEGG" id="bha:BH1381"/>
<dbReference type="STRING" id="272558.gene:10727275"/>
<keyword evidence="3" id="KW-1185">Reference proteome</keyword>
<feature type="domain" description="Transposase IS204/IS1001/IS1096/IS1165 zinc-finger" evidence="1">
    <location>
        <begin position="71"/>
        <end position="112"/>
    </location>
</feature>
<gene>
    <name evidence="2" type="ordered locus">BH1381</name>
</gene>
<dbReference type="AlphaFoldDB" id="Q9KD38"/>
<accession>Q9KD38</accession>
<protein>
    <submittedName>
        <fullName evidence="2">Transposase related protein (17)</fullName>
    </submittedName>
</protein>
<dbReference type="EMBL" id="BA000004">
    <property type="protein sequence ID" value="BAB05100.1"/>
    <property type="molecule type" value="Genomic_DNA"/>
</dbReference>
<dbReference type="HOGENOM" id="CLU_1745998_0_0_9"/>
<dbReference type="eggNOG" id="COG3464">
    <property type="taxonomic scope" value="Bacteria"/>
</dbReference>
<proteinExistence type="predicted"/>
<evidence type="ECO:0000313" key="2">
    <source>
        <dbReference type="EMBL" id="BAB05100.1"/>
    </source>
</evidence>
<name>Q9KD38_HALH5</name>
<dbReference type="InterPro" id="IPR029261">
    <property type="entry name" value="Transposase_Znf"/>
</dbReference>
<evidence type="ECO:0000259" key="1">
    <source>
        <dbReference type="Pfam" id="PF14690"/>
    </source>
</evidence>
<evidence type="ECO:0000313" key="3">
    <source>
        <dbReference type="Proteomes" id="UP000001258"/>
    </source>
</evidence>
<organism evidence="2 3">
    <name type="scientific">Halalkalibacterium halodurans (strain ATCC BAA-125 / DSM 18197 / FERM 7344 / JCM 9153 / C-125)</name>
    <name type="common">Bacillus halodurans</name>
    <dbReference type="NCBI Taxonomy" id="272558"/>
    <lineage>
        <taxon>Bacteria</taxon>
        <taxon>Bacillati</taxon>
        <taxon>Bacillota</taxon>
        <taxon>Bacilli</taxon>
        <taxon>Bacillales</taxon>
        <taxon>Bacillaceae</taxon>
        <taxon>Halalkalibacterium (ex Joshi et al. 2022)</taxon>
    </lineage>
</organism>
<dbReference type="Pfam" id="PF14690">
    <property type="entry name" value="Zn_ribbon_ISL3"/>
    <property type="match status" value="1"/>
</dbReference>